<dbReference type="EMBL" id="PRDW01000005">
    <property type="protein sequence ID" value="PPB83876.1"/>
    <property type="molecule type" value="Genomic_DNA"/>
</dbReference>
<evidence type="ECO:0000256" key="1">
    <source>
        <dbReference type="SAM" id="MobiDB-lite"/>
    </source>
</evidence>
<dbReference type="AlphaFoldDB" id="A0A2P5KAX8"/>
<evidence type="ECO:0000313" key="2">
    <source>
        <dbReference type="EMBL" id="PPB83876.1"/>
    </source>
</evidence>
<gene>
    <name evidence="2" type="ORF">B0O95_10558</name>
</gene>
<feature type="region of interest" description="Disordered" evidence="1">
    <location>
        <begin position="1"/>
        <end position="20"/>
    </location>
</feature>
<reference evidence="2 3" key="1">
    <citation type="submission" date="2018-01" db="EMBL/GenBank/DDBJ databases">
        <title>Genomic Encyclopedia of Type Strains, Phase III (KMG-III): the genomes of soil and plant-associated and newly described type strains.</title>
        <authorList>
            <person name="Whitman W."/>
        </authorList>
    </citation>
    <scope>NUCLEOTIDE SEQUENCE [LARGE SCALE GENOMIC DNA]</scope>
    <source>
        <strain evidence="2 3">HKI456</strain>
    </source>
</reference>
<accession>A0A2P5KAX8</accession>
<dbReference type="Proteomes" id="UP000243096">
    <property type="component" value="Unassembled WGS sequence"/>
</dbReference>
<organism evidence="2 3">
    <name type="scientific">Mycetohabitans endofungorum</name>
    <dbReference type="NCBI Taxonomy" id="417203"/>
    <lineage>
        <taxon>Bacteria</taxon>
        <taxon>Pseudomonadati</taxon>
        <taxon>Pseudomonadota</taxon>
        <taxon>Betaproteobacteria</taxon>
        <taxon>Burkholderiales</taxon>
        <taxon>Burkholderiaceae</taxon>
        <taxon>Mycetohabitans</taxon>
    </lineage>
</organism>
<sequence length="100" mass="9812">MPPAPLPGTGADVPAPTGADLAPEELATVGDAAAPAGIVQPERGASWLAAQPAQGAATAEAATTTTLYFVSHVMCLIAFSFCRATAAGACANSIPSFIEA</sequence>
<evidence type="ECO:0000313" key="3">
    <source>
        <dbReference type="Proteomes" id="UP000243096"/>
    </source>
</evidence>
<proteinExistence type="predicted"/>
<protein>
    <submittedName>
        <fullName evidence="2">Uncharacterized protein</fullName>
    </submittedName>
</protein>
<name>A0A2P5KAX8_9BURK</name>
<keyword evidence="3" id="KW-1185">Reference proteome</keyword>
<comment type="caution">
    <text evidence="2">The sequence shown here is derived from an EMBL/GenBank/DDBJ whole genome shotgun (WGS) entry which is preliminary data.</text>
</comment>